<keyword evidence="2" id="KW-1185">Reference proteome</keyword>
<protein>
    <submittedName>
        <fullName evidence="1">Uncharacterized protein</fullName>
    </submittedName>
</protein>
<evidence type="ECO:0000313" key="2">
    <source>
        <dbReference type="Proteomes" id="UP000269396"/>
    </source>
</evidence>
<dbReference type="AlphaFoldDB" id="A0A3P7YMA6"/>
<dbReference type="EMBL" id="UZAL01000727">
    <property type="protein sequence ID" value="VDO72814.1"/>
    <property type="molecule type" value="Genomic_DNA"/>
</dbReference>
<accession>A0A3P7YMA6</accession>
<organism evidence="1 2">
    <name type="scientific">Schistosoma mattheei</name>
    <dbReference type="NCBI Taxonomy" id="31246"/>
    <lineage>
        <taxon>Eukaryota</taxon>
        <taxon>Metazoa</taxon>
        <taxon>Spiralia</taxon>
        <taxon>Lophotrochozoa</taxon>
        <taxon>Platyhelminthes</taxon>
        <taxon>Trematoda</taxon>
        <taxon>Digenea</taxon>
        <taxon>Strigeidida</taxon>
        <taxon>Schistosomatoidea</taxon>
        <taxon>Schistosomatidae</taxon>
        <taxon>Schistosoma</taxon>
    </lineage>
</organism>
<reference evidence="1 2" key="1">
    <citation type="submission" date="2018-11" db="EMBL/GenBank/DDBJ databases">
        <authorList>
            <consortium name="Pathogen Informatics"/>
        </authorList>
    </citation>
    <scope>NUCLEOTIDE SEQUENCE [LARGE SCALE GENOMIC DNA]</scope>
    <source>
        <strain>Denwood</strain>
        <strain evidence="2">Zambia</strain>
    </source>
</reference>
<evidence type="ECO:0000313" key="1">
    <source>
        <dbReference type="EMBL" id="VDO72814.1"/>
    </source>
</evidence>
<sequence>MLKKIKDSVDAQLQDQEAGFCRVCRVQTESQHYGTLWNNQFNRIHHSTSTSLTTRKHLTA</sequence>
<dbReference type="Proteomes" id="UP000269396">
    <property type="component" value="Unassembled WGS sequence"/>
</dbReference>
<gene>
    <name evidence="1" type="ORF">SMTD_LOCUS765</name>
</gene>
<proteinExistence type="predicted"/>
<name>A0A3P7YMA6_9TREM</name>